<evidence type="ECO:0008006" key="6">
    <source>
        <dbReference type="Google" id="ProtNLM"/>
    </source>
</evidence>
<dbReference type="Proteomes" id="UP000005408">
    <property type="component" value="Unassembled WGS sequence"/>
</dbReference>
<dbReference type="EnsemblMetazoa" id="G25779.2">
    <property type="protein sequence ID" value="G25779.2:cds"/>
    <property type="gene ID" value="G25779"/>
</dbReference>
<dbReference type="Pfam" id="PF00012">
    <property type="entry name" value="HSP70"/>
    <property type="match status" value="1"/>
</dbReference>
<evidence type="ECO:0000256" key="1">
    <source>
        <dbReference type="ARBA" id="ARBA00007381"/>
    </source>
</evidence>
<dbReference type="CDD" id="cd10229">
    <property type="entry name" value="ASKHA_NBD_HSP70_HSPA12"/>
    <property type="match status" value="1"/>
</dbReference>
<dbReference type="InterPro" id="IPR013126">
    <property type="entry name" value="Hsp_70_fam"/>
</dbReference>
<dbReference type="EnsemblMetazoa" id="G25779.6">
    <property type="protein sequence ID" value="G25779.6:cds"/>
    <property type="gene ID" value="G25779"/>
</dbReference>
<dbReference type="EnsemblMetazoa" id="G25779.3">
    <property type="protein sequence ID" value="G25779.3:cds"/>
    <property type="gene ID" value="G25779"/>
</dbReference>
<keyword evidence="5" id="KW-1185">Reference proteome</keyword>
<comment type="similarity">
    <text evidence="1">Belongs to the heat shock protein 70 family.</text>
</comment>
<protein>
    <recommendedName>
        <fullName evidence="6">Heat shock 70 kDa protein 12A</fullName>
    </recommendedName>
</protein>
<dbReference type="GO" id="GO:0140662">
    <property type="term" value="F:ATP-dependent protein folding chaperone"/>
    <property type="evidence" value="ECO:0007669"/>
    <property type="project" value="InterPro"/>
</dbReference>
<reference evidence="4" key="1">
    <citation type="submission" date="2022-08" db="UniProtKB">
        <authorList>
            <consortium name="EnsemblMetazoa"/>
        </authorList>
    </citation>
    <scope>IDENTIFICATION</scope>
    <source>
        <strain evidence="4">05x7-T-G4-1.051#20</strain>
    </source>
</reference>
<proteinExistence type="inferred from homology"/>
<evidence type="ECO:0000313" key="4">
    <source>
        <dbReference type="EnsemblMetazoa" id="G25779.6:cds"/>
    </source>
</evidence>
<sequence>MGNKPMKQRLTATKKRITNRLSKAPNEYANASNYEATSVSTNSDHGLYERLAVGGHYEEIRNLRIRQDLFVVALDIGTSSSGYAISSYDSYKRDPLQISTFSWKSRTDGFQHFKTLSAVLLNPSGELHSIGYDAEYHYINSLQEEERQQWFYFQNFKMMLYNHQISRDLILHDVKGKPQKALKIFAFIIQGLREDFTTRLAEQITLGEGAVDEDIHWVITVPAIWDEKAKQFMREAARQAGILNDRLSIALEPEAAALYCRFLPVEKLKGSSQDEEISQLKTFSPGAQYLIVDLGGGTVDITAHEILPNGALKEIVAASGGNWGSLVINDEFINLIEDLTETDIMKFIKENHPDDFLTFMSVFENKKRVFSKDDDRVILHVPQSIRDIMCERLGKSVEDHIEEIDRAQEVKFQRDKMYIYNEAFTKLLSGTIEKIVLHVTAVIESNKLKVDSIVLVGGFAECDLLKSTFRTSFPDTRILVPEDPVLAVLKGAVLCGRNPQILQTRVCRYTYGICTTVDFDEKYYTPDKKIHIGGNTLARDIFNIHIKANETVHIGQKGTPKKYYLNRDDQDQLDLEIYASTKTKPKYTTEDGVFYLGILVIKIPQMAAVCNKSRYFSVSFLLDGTEMEVEAVDSATNETTGVKFDFIG</sequence>
<accession>A0A8W8KY48</accession>
<evidence type="ECO:0000256" key="2">
    <source>
        <dbReference type="ARBA" id="ARBA00022741"/>
    </source>
</evidence>
<dbReference type="OrthoDB" id="6074828at2759"/>
<dbReference type="SUPFAM" id="SSF53067">
    <property type="entry name" value="Actin-like ATPase domain"/>
    <property type="match status" value="2"/>
</dbReference>
<keyword evidence="2" id="KW-0547">Nucleotide-binding</keyword>
<evidence type="ECO:0000256" key="3">
    <source>
        <dbReference type="ARBA" id="ARBA00022840"/>
    </source>
</evidence>
<keyword evidence="3" id="KW-0067">ATP-binding</keyword>
<dbReference type="OMA" id="SIRDIMC"/>
<dbReference type="PANTHER" id="PTHR14187:SF5">
    <property type="entry name" value="HEAT SHOCK 70 KDA PROTEIN 12A"/>
    <property type="match status" value="1"/>
</dbReference>
<dbReference type="PANTHER" id="PTHR14187">
    <property type="entry name" value="ALPHA KINASE/ELONGATION FACTOR 2 KINASE"/>
    <property type="match status" value="1"/>
</dbReference>
<name>A0A8W8KY48_MAGGI</name>
<dbReference type="GO" id="GO:0005524">
    <property type="term" value="F:ATP binding"/>
    <property type="evidence" value="ECO:0007669"/>
    <property type="project" value="UniProtKB-KW"/>
</dbReference>
<organism evidence="4 5">
    <name type="scientific">Magallana gigas</name>
    <name type="common">Pacific oyster</name>
    <name type="synonym">Crassostrea gigas</name>
    <dbReference type="NCBI Taxonomy" id="29159"/>
    <lineage>
        <taxon>Eukaryota</taxon>
        <taxon>Metazoa</taxon>
        <taxon>Spiralia</taxon>
        <taxon>Lophotrochozoa</taxon>
        <taxon>Mollusca</taxon>
        <taxon>Bivalvia</taxon>
        <taxon>Autobranchia</taxon>
        <taxon>Pteriomorphia</taxon>
        <taxon>Ostreida</taxon>
        <taxon>Ostreoidea</taxon>
        <taxon>Ostreidae</taxon>
        <taxon>Magallana</taxon>
    </lineage>
</organism>
<dbReference type="InterPro" id="IPR043129">
    <property type="entry name" value="ATPase_NBD"/>
</dbReference>
<dbReference type="Gene3D" id="3.30.420.40">
    <property type="match status" value="1"/>
</dbReference>
<dbReference type="AlphaFoldDB" id="A0A8W8KY48"/>
<evidence type="ECO:0000313" key="5">
    <source>
        <dbReference type="Proteomes" id="UP000005408"/>
    </source>
</evidence>
<dbReference type="EnsemblMetazoa" id="G25779.5">
    <property type="protein sequence ID" value="G25779.5:cds"/>
    <property type="gene ID" value="G25779"/>
</dbReference>